<organism evidence="1 2">
    <name type="scientific">Owenia fusiformis</name>
    <name type="common">Polychaete worm</name>
    <dbReference type="NCBI Taxonomy" id="6347"/>
    <lineage>
        <taxon>Eukaryota</taxon>
        <taxon>Metazoa</taxon>
        <taxon>Spiralia</taxon>
        <taxon>Lophotrochozoa</taxon>
        <taxon>Annelida</taxon>
        <taxon>Polychaeta</taxon>
        <taxon>Sedentaria</taxon>
        <taxon>Canalipalpata</taxon>
        <taxon>Sabellida</taxon>
        <taxon>Oweniida</taxon>
        <taxon>Oweniidae</taxon>
        <taxon>Owenia</taxon>
    </lineage>
</organism>
<evidence type="ECO:0000313" key="2">
    <source>
        <dbReference type="Proteomes" id="UP000749559"/>
    </source>
</evidence>
<gene>
    <name evidence="1" type="ORF">OFUS_LOCUS23034</name>
</gene>
<dbReference type="InterPro" id="IPR025533">
    <property type="entry name" value="DUF4419"/>
</dbReference>
<dbReference type="PANTHER" id="PTHR31252">
    <property type="entry name" value="DUF4419 DOMAIN-CONTAINING PROTEIN"/>
    <property type="match status" value="1"/>
</dbReference>
<proteinExistence type="predicted"/>
<reference evidence="1" key="1">
    <citation type="submission" date="2022-03" db="EMBL/GenBank/DDBJ databases">
        <authorList>
            <person name="Martin C."/>
        </authorList>
    </citation>
    <scope>NUCLEOTIDE SEQUENCE</scope>
</reference>
<protein>
    <submittedName>
        <fullName evidence="1">Uncharacterized protein</fullName>
    </submittedName>
</protein>
<dbReference type="Pfam" id="PF14388">
    <property type="entry name" value="DUF4419"/>
    <property type="match status" value="1"/>
</dbReference>
<name>A0A8J1TCZ0_OWEFU</name>
<sequence length="450" mass="50549">MAASTESGGFKVSEGVVVQASPVNIAAPFCQHADINVPLLGDKGSKIDNDSVDVQYLKLDLDSNVYKLIPQSDDINCLRSNPLIVMCLVGFAEHRPISLYPDLLWHYIVKGVAFHVHSNPDELRDIFVDHAGKRDVVIKRLETDREETNVDKWRNLIREFAAQIQPSLKETSQIVYGDRFSTTTDVITDVSRIALMDTAQRCFRFKSVIICGIPSVALLGNVDDWRQLKRQTEALIKLFEPFDDELNLNWWKRAILSVLEKLIKCYECPDEKANADWMARIFKSNREFYGGDKNVTGWINVFFPYVGYNTLEPNEMAKVAYCVNRSRSTYVDSDDDLDTFDIVENTANVELPDNVAYDNKTGDTDSDEDSVLSYATDHESFQQTALYPKAISTAPFTLNEMGTLTKMAFNGGPCCVTEQTVQIEGGPTQIGTLHVPFGWSVVTDKPSKHG</sequence>
<evidence type="ECO:0000313" key="1">
    <source>
        <dbReference type="EMBL" id="CAH1798963.1"/>
    </source>
</evidence>
<dbReference type="PANTHER" id="PTHR31252:SF11">
    <property type="entry name" value="DUF4419 DOMAIN-CONTAINING PROTEIN"/>
    <property type="match status" value="1"/>
</dbReference>
<dbReference type="EMBL" id="CAIIXF020000011">
    <property type="protein sequence ID" value="CAH1798963.1"/>
    <property type="molecule type" value="Genomic_DNA"/>
</dbReference>
<dbReference type="OrthoDB" id="9987685at2759"/>
<dbReference type="Proteomes" id="UP000749559">
    <property type="component" value="Unassembled WGS sequence"/>
</dbReference>
<accession>A0A8J1TCZ0</accession>
<keyword evidence="2" id="KW-1185">Reference proteome</keyword>
<dbReference type="AlphaFoldDB" id="A0A8J1TCZ0"/>
<comment type="caution">
    <text evidence="1">The sequence shown here is derived from an EMBL/GenBank/DDBJ whole genome shotgun (WGS) entry which is preliminary data.</text>
</comment>